<name>A0AB38U1E8_BURGA</name>
<dbReference type="Proteomes" id="UP001059745">
    <property type="component" value="Chromosome 2"/>
</dbReference>
<evidence type="ECO:0000259" key="10">
    <source>
        <dbReference type="PROSITE" id="PS50928"/>
    </source>
</evidence>
<evidence type="ECO:0000256" key="3">
    <source>
        <dbReference type="ARBA" id="ARBA00022448"/>
    </source>
</evidence>
<feature type="transmembrane region" description="Helical" evidence="9">
    <location>
        <begin position="185"/>
        <end position="206"/>
    </location>
</feature>
<evidence type="ECO:0000256" key="5">
    <source>
        <dbReference type="ARBA" id="ARBA00022692"/>
    </source>
</evidence>
<evidence type="ECO:0000256" key="8">
    <source>
        <dbReference type="ARBA" id="ARBA00023136"/>
    </source>
</evidence>
<evidence type="ECO:0000256" key="4">
    <source>
        <dbReference type="ARBA" id="ARBA00022475"/>
    </source>
</evidence>
<keyword evidence="6" id="KW-0029">Amino-acid transport</keyword>
<keyword evidence="8 9" id="KW-0472">Membrane</keyword>
<evidence type="ECO:0000256" key="1">
    <source>
        <dbReference type="ARBA" id="ARBA00004429"/>
    </source>
</evidence>
<dbReference type="NCBIfam" id="TIGR01726">
    <property type="entry name" value="HEQRo_perm_3TM"/>
    <property type="match status" value="1"/>
</dbReference>
<organism evidence="11 12">
    <name type="scientific">Burkholderia gladioli</name>
    <name type="common">Pseudomonas marginata</name>
    <name type="synonym">Phytomonas marginata</name>
    <dbReference type="NCBI Taxonomy" id="28095"/>
    <lineage>
        <taxon>Bacteria</taxon>
        <taxon>Pseudomonadati</taxon>
        <taxon>Pseudomonadota</taxon>
        <taxon>Betaproteobacteria</taxon>
        <taxon>Burkholderiales</taxon>
        <taxon>Burkholderiaceae</taxon>
        <taxon>Burkholderia</taxon>
    </lineage>
</organism>
<dbReference type="EMBL" id="CP104215">
    <property type="protein sequence ID" value="UWX73812.1"/>
    <property type="molecule type" value="Genomic_DNA"/>
</dbReference>
<feature type="domain" description="ABC transmembrane type-1" evidence="10">
    <location>
        <begin position="18"/>
        <end position="202"/>
    </location>
</feature>
<keyword evidence="7 9" id="KW-1133">Transmembrane helix</keyword>
<feature type="transmembrane region" description="Helical" evidence="9">
    <location>
        <begin position="140"/>
        <end position="165"/>
    </location>
</feature>
<comment type="similarity">
    <text evidence="2">Belongs to the binding-protein-dependent transport system permease family. HisMQ subfamily.</text>
</comment>
<dbReference type="RefSeq" id="WP_105851055.1">
    <property type="nucleotide sequence ID" value="NZ_CADEQD010000009.1"/>
</dbReference>
<sequence>MNSLTSLWASREVLASGAATSVVLVALCLAISLPLAMLGYVLLREGPRPVARVVRLLADLMRCVPFLLFAYVVYYGLPAVGLRFNALGAGLSSLAIYHAAYFVEILRAAGLSLAQDTLTAADAFGFTRLALYRRIVFPQLLAAAAPVLVNQAVMVIKDSALLMIITVEELTFAANFVSTNYFSPFAPFLLAMLLYWLMSLLTDWTIGRLGRSPSR</sequence>
<keyword evidence="5 9" id="KW-0812">Transmembrane</keyword>
<dbReference type="SUPFAM" id="SSF161098">
    <property type="entry name" value="MetI-like"/>
    <property type="match status" value="1"/>
</dbReference>
<dbReference type="PANTHER" id="PTHR30614:SF0">
    <property type="entry name" value="L-CYSTINE TRANSPORT SYSTEM PERMEASE PROTEIN TCYL"/>
    <property type="match status" value="1"/>
</dbReference>
<keyword evidence="4" id="KW-1003">Cell membrane</keyword>
<gene>
    <name evidence="11" type="ORF">NYZ96_19910</name>
</gene>
<feature type="transmembrane region" description="Helical" evidence="9">
    <location>
        <begin position="55"/>
        <end position="77"/>
    </location>
</feature>
<comment type="subcellular location">
    <subcellularLocation>
        <location evidence="1">Cell inner membrane</location>
        <topology evidence="1">Multi-pass membrane protein</topology>
    </subcellularLocation>
    <subcellularLocation>
        <location evidence="9">Cell membrane</location>
        <topology evidence="9">Multi-pass membrane protein</topology>
    </subcellularLocation>
</comment>
<evidence type="ECO:0000256" key="2">
    <source>
        <dbReference type="ARBA" id="ARBA00010072"/>
    </source>
</evidence>
<evidence type="ECO:0000256" key="9">
    <source>
        <dbReference type="RuleBase" id="RU363032"/>
    </source>
</evidence>
<dbReference type="Pfam" id="PF00528">
    <property type="entry name" value="BPD_transp_1"/>
    <property type="match status" value="1"/>
</dbReference>
<proteinExistence type="inferred from homology"/>
<keyword evidence="3 9" id="KW-0813">Transport</keyword>
<evidence type="ECO:0000256" key="7">
    <source>
        <dbReference type="ARBA" id="ARBA00022989"/>
    </source>
</evidence>
<dbReference type="GO" id="GO:0043190">
    <property type="term" value="C:ATP-binding cassette (ABC) transporter complex"/>
    <property type="evidence" value="ECO:0007669"/>
    <property type="project" value="InterPro"/>
</dbReference>
<feature type="transmembrane region" description="Helical" evidence="9">
    <location>
        <begin position="20"/>
        <end position="43"/>
    </location>
</feature>
<dbReference type="InterPro" id="IPR035906">
    <property type="entry name" value="MetI-like_sf"/>
</dbReference>
<accession>A0AB38U1E8</accession>
<protein>
    <submittedName>
        <fullName evidence="11">ABC transporter permease subunit</fullName>
    </submittedName>
</protein>
<dbReference type="CDD" id="cd06261">
    <property type="entry name" value="TM_PBP2"/>
    <property type="match status" value="1"/>
</dbReference>
<dbReference type="InterPro" id="IPR043429">
    <property type="entry name" value="ArtM/GltK/GlnP/TcyL/YhdX-like"/>
</dbReference>
<dbReference type="GO" id="GO:0022857">
    <property type="term" value="F:transmembrane transporter activity"/>
    <property type="evidence" value="ECO:0007669"/>
    <property type="project" value="InterPro"/>
</dbReference>
<evidence type="ECO:0000313" key="12">
    <source>
        <dbReference type="Proteomes" id="UP001059745"/>
    </source>
</evidence>
<evidence type="ECO:0000313" key="11">
    <source>
        <dbReference type="EMBL" id="UWX73812.1"/>
    </source>
</evidence>
<reference evidence="11" key="1">
    <citation type="submission" date="2022-09" db="EMBL/GenBank/DDBJ databases">
        <title>Genomic of Burkholderia gladioli.</title>
        <authorList>
            <person name="Wu H."/>
        </authorList>
    </citation>
    <scope>NUCLEOTIDE SEQUENCE</scope>
    <source>
        <strain evidence="11">ZN-S4</strain>
    </source>
</reference>
<dbReference type="Gene3D" id="1.10.3720.10">
    <property type="entry name" value="MetI-like"/>
    <property type="match status" value="1"/>
</dbReference>
<dbReference type="PROSITE" id="PS50928">
    <property type="entry name" value="ABC_TM1"/>
    <property type="match status" value="1"/>
</dbReference>
<evidence type="ECO:0000256" key="6">
    <source>
        <dbReference type="ARBA" id="ARBA00022970"/>
    </source>
</evidence>
<dbReference type="AlphaFoldDB" id="A0AB38U1E8"/>
<dbReference type="InterPro" id="IPR010065">
    <property type="entry name" value="AA_ABC_transptr_permease_3TM"/>
</dbReference>
<dbReference type="GO" id="GO:0006865">
    <property type="term" value="P:amino acid transport"/>
    <property type="evidence" value="ECO:0007669"/>
    <property type="project" value="UniProtKB-KW"/>
</dbReference>
<dbReference type="PANTHER" id="PTHR30614">
    <property type="entry name" value="MEMBRANE COMPONENT OF AMINO ACID ABC TRANSPORTER"/>
    <property type="match status" value="1"/>
</dbReference>
<dbReference type="InterPro" id="IPR000515">
    <property type="entry name" value="MetI-like"/>
</dbReference>